<evidence type="ECO:0000256" key="6">
    <source>
        <dbReference type="SAM" id="Phobius"/>
    </source>
</evidence>
<keyword evidence="4 6" id="KW-1133">Transmembrane helix</keyword>
<dbReference type="GO" id="GO:0005886">
    <property type="term" value="C:plasma membrane"/>
    <property type="evidence" value="ECO:0007669"/>
    <property type="project" value="UniProtKB-SubCell"/>
</dbReference>
<comment type="subcellular location">
    <subcellularLocation>
        <location evidence="1">Cell membrane</location>
        <topology evidence="1">Multi-pass membrane protein</topology>
    </subcellularLocation>
</comment>
<evidence type="ECO:0000256" key="1">
    <source>
        <dbReference type="ARBA" id="ARBA00004651"/>
    </source>
</evidence>
<dbReference type="AlphaFoldDB" id="A0A9W5TYE4"/>
<feature type="transmembrane region" description="Helical" evidence="6">
    <location>
        <begin position="83"/>
        <end position="104"/>
    </location>
</feature>
<dbReference type="InterPro" id="IPR014257">
    <property type="entry name" value="Cyt_c_oxidase_su4_bacillaceae"/>
</dbReference>
<keyword evidence="8" id="KW-1185">Reference proteome</keyword>
<proteinExistence type="predicted"/>
<comment type="caution">
    <text evidence="7">The sequence shown here is derived from an EMBL/GenBank/DDBJ whole genome shotgun (WGS) entry which is preliminary data.</text>
</comment>
<sequence length="105" mass="11919">MTENTGSKLDSFQKKKNKEEMQQQLISFALMIVFTILAFVVVITGMDKMIAIPILITLAVVQVGFQFYYFMHMKHEGHEMAAVMIYGGVWAALLTLAGLTVITWW</sequence>
<evidence type="ECO:0000256" key="5">
    <source>
        <dbReference type="ARBA" id="ARBA00023136"/>
    </source>
</evidence>
<reference evidence="7" key="2">
    <citation type="submission" date="2020-09" db="EMBL/GenBank/DDBJ databases">
        <authorList>
            <person name="Sun Q."/>
            <person name="Zhou Y."/>
        </authorList>
    </citation>
    <scope>NUCLEOTIDE SEQUENCE</scope>
    <source>
        <strain evidence="7">CGMCC 1.15454</strain>
    </source>
</reference>
<evidence type="ECO:0000256" key="2">
    <source>
        <dbReference type="ARBA" id="ARBA00022475"/>
    </source>
</evidence>
<gene>
    <name evidence="7" type="primary">ctaF</name>
    <name evidence="7" type="ORF">GCM10011409_23120</name>
</gene>
<dbReference type="RefSeq" id="WP_088050054.1">
    <property type="nucleotide sequence ID" value="NZ_BMJD01000017.1"/>
</dbReference>
<reference evidence="7" key="1">
    <citation type="journal article" date="2014" name="Int. J. Syst. Evol. Microbiol.">
        <title>Complete genome sequence of Corynebacterium casei LMG S-19264T (=DSM 44701T), isolated from a smear-ripened cheese.</title>
        <authorList>
            <consortium name="US DOE Joint Genome Institute (JGI-PGF)"/>
            <person name="Walter F."/>
            <person name="Albersmeier A."/>
            <person name="Kalinowski J."/>
            <person name="Ruckert C."/>
        </authorList>
    </citation>
    <scope>NUCLEOTIDE SEQUENCE</scope>
    <source>
        <strain evidence="7">CGMCC 1.15454</strain>
    </source>
</reference>
<keyword evidence="3 6" id="KW-0812">Transmembrane</keyword>
<organism evidence="7 8">
    <name type="scientific">Lentibacillus populi</name>
    <dbReference type="NCBI Taxonomy" id="1827502"/>
    <lineage>
        <taxon>Bacteria</taxon>
        <taxon>Bacillati</taxon>
        <taxon>Bacillota</taxon>
        <taxon>Bacilli</taxon>
        <taxon>Bacillales</taxon>
        <taxon>Bacillaceae</taxon>
        <taxon>Lentibacillus</taxon>
    </lineage>
</organism>
<evidence type="ECO:0000313" key="7">
    <source>
        <dbReference type="EMBL" id="GGB44929.1"/>
    </source>
</evidence>
<dbReference type="InterPro" id="IPR005171">
    <property type="entry name" value="Cyt_c_oxidase_su4_prok"/>
</dbReference>
<protein>
    <submittedName>
        <fullName evidence="7">Cytochrome c oxidase subunit 4B</fullName>
    </submittedName>
</protein>
<dbReference type="Pfam" id="PF03626">
    <property type="entry name" value="COX4_pro"/>
    <property type="match status" value="1"/>
</dbReference>
<evidence type="ECO:0000256" key="4">
    <source>
        <dbReference type="ARBA" id="ARBA00022989"/>
    </source>
</evidence>
<name>A0A9W5TYE4_9BACI</name>
<evidence type="ECO:0000256" key="3">
    <source>
        <dbReference type="ARBA" id="ARBA00022692"/>
    </source>
</evidence>
<keyword evidence="2" id="KW-1003">Cell membrane</keyword>
<dbReference type="Proteomes" id="UP000621492">
    <property type="component" value="Unassembled WGS sequence"/>
</dbReference>
<feature type="transmembrane region" description="Helical" evidence="6">
    <location>
        <begin position="25"/>
        <end position="44"/>
    </location>
</feature>
<dbReference type="NCBIfam" id="TIGR02908">
    <property type="entry name" value="CoxD_Bacillus"/>
    <property type="match status" value="1"/>
</dbReference>
<keyword evidence="5 6" id="KW-0472">Membrane</keyword>
<feature type="transmembrane region" description="Helical" evidence="6">
    <location>
        <begin position="50"/>
        <end position="71"/>
    </location>
</feature>
<evidence type="ECO:0000313" key="8">
    <source>
        <dbReference type="Proteomes" id="UP000621492"/>
    </source>
</evidence>
<accession>A0A9W5TYE4</accession>
<dbReference type="EMBL" id="BMJD01000017">
    <property type="protein sequence ID" value="GGB44929.1"/>
    <property type="molecule type" value="Genomic_DNA"/>
</dbReference>